<accession>A0A1G9CBD6</accession>
<evidence type="ECO:0000313" key="5">
    <source>
        <dbReference type="EMBL" id="SDK49002.1"/>
    </source>
</evidence>
<gene>
    <name evidence="5" type="ORF">SAMN05421874_10846</name>
</gene>
<dbReference type="GO" id="GO:0008757">
    <property type="term" value="F:S-adenosylmethionine-dependent methyltransferase activity"/>
    <property type="evidence" value="ECO:0007669"/>
    <property type="project" value="InterPro"/>
</dbReference>
<evidence type="ECO:0000256" key="1">
    <source>
        <dbReference type="ARBA" id="ARBA00022603"/>
    </source>
</evidence>
<evidence type="ECO:0000259" key="4">
    <source>
        <dbReference type="Pfam" id="PF08241"/>
    </source>
</evidence>
<dbReference type="InterPro" id="IPR029063">
    <property type="entry name" value="SAM-dependent_MTases_sf"/>
</dbReference>
<keyword evidence="3" id="KW-0949">S-adenosyl-L-methionine</keyword>
<dbReference type="GO" id="GO:0032259">
    <property type="term" value="P:methylation"/>
    <property type="evidence" value="ECO:0007669"/>
    <property type="project" value="UniProtKB-KW"/>
</dbReference>
<dbReference type="Proteomes" id="UP000198683">
    <property type="component" value="Unassembled WGS sequence"/>
</dbReference>
<keyword evidence="2 5" id="KW-0808">Transferase</keyword>
<protein>
    <submittedName>
        <fullName evidence="5">Methyltransferase domain-containing protein</fullName>
    </submittedName>
</protein>
<dbReference type="PANTHER" id="PTHR43464:SF19">
    <property type="entry name" value="UBIQUINONE BIOSYNTHESIS O-METHYLTRANSFERASE, MITOCHONDRIAL"/>
    <property type="match status" value="1"/>
</dbReference>
<dbReference type="RefSeq" id="WP_218128989.1">
    <property type="nucleotide sequence ID" value="NZ_FNFB01000008.1"/>
</dbReference>
<dbReference type="PANTHER" id="PTHR43464">
    <property type="entry name" value="METHYLTRANSFERASE"/>
    <property type="match status" value="1"/>
</dbReference>
<name>A0A1G9CBD6_9ACTN</name>
<dbReference type="InterPro" id="IPR013216">
    <property type="entry name" value="Methyltransf_11"/>
</dbReference>
<organism evidence="5 6">
    <name type="scientific">Nonomuraea maritima</name>
    <dbReference type="NCBI Taxonomy" id="683260"/>
    <lineage>
        <taxon>Bacteria</taxon>
        <taxon>Bacillati</taxon>
        <taxon>Actinomycetota</taxon>
        <taxon>Actinomycetes</taxon>
        <taxon>Streptosporangiales</taxon>
        <taxon>Streptosporangiaceae</taxon>
        <taxon>Nonomuraea</taxon>
    </lineage>
</organism>
<proteinExistence type="predicted"/>
<dbReference type="SUPFAM" id="SSF53335">
    <property type="entry name" value="S-adenosyl-L-methionine-dependent methyltransferases"/>
    <property type="match status" value="1"/>
</dbReference>
<sequence length="286" mass="30845">MTNAEAYDRGFACLTAHTVAPLLAPACEIRARRLLDAGCGTGVVTAAALALGAEVTAVDADPAMLELTARRHPYATIRQATLPELPFEDGGFDAVAGNFVINHVPDTIGTLRAFRRVLRPGGSLALTWWKPGDLTATDVFAEAIAAAGVPYDPAPRPFAAHDTPARFTVLLAEAGFTDVAVDTVRWRHQVDPAAWWTDVVETGGPRLGRALATLPPEAADRVRAHYVRLAAPYVPEGFPGLRLPGVRHPRRPDRLVLQPGSAIRPDRPHQPIHPAVRTLREYKLGR</sequence>
<dbReference type="EMBL" id="FNFB01000008">
    <property type="protein sequence ID" value="SDK49002.1"/>
    <property type="molecule type" value="Genomic_DNA"/>
</dbReference>
<evidence type="ECO:0000256" key="3">
    <source>
        <dbReference type="ARBA" id="ARBA00022691"/>
    </source>
</evidence>
<keyword evidence="1 5" id="KW-0489">Methyltransferase</keyword>
<dbReference type="AlphaFoldDB" id="A0A1G9CBD6"/>
<feature type="domain" description="Methyltransferase type 11" evidence="4">
    <location>
        <begin position="35"/>
        <end position="125"/>
    </location>
</feature>
<dbReference type="STRING" id="683260.SAMN05421874_10846"/>
<dbReference type="CDD" id="cd02440">
    <property type="entry name" value="AdoMet_MTases"/>
    <property type="match status" value="1"/>
</dbReference>
<evidence type="ECO:0000256" key="2">
    <source>
        <dbReference type="ARBA" id="ARBA00022679"/>
    </source>
</evidence>
<keyword evidence="6" id="KW-1185">Reference proteome</keyword>
<reference evidence="5 6" key="1">
    <citation type="submission" date="2016-10" db="EMBL/GenBank/DDBJ databases">
        <authorList>
            <person name="de Groot N.N."/>
        </authorList>
    </citation>
    <scope>NUCLEOTIDE SEQUENCE [LARGE SCALE GENOMIC DNA]</scope>
    <source>
        <strain evidence="5 6">CGMCC 4.5681</strain>
    </source>
</reference>
<dbReference type="Gene3D" id="3.40.50.150">
    <property type="entry name" value="Vaccinia Virus protein VP39"/>
    <property type="match status" value="1"/>
</dbReference>
<dbReference type="Pfam" id="PF08241">
    <property type="entry name" value="Methyltransf_11"/>
    <property type="match status" value="1"/>
</dbReference>
<evidence type="ECO:0000313" key="6">
    <source>
        <dbReference type="Proteomes" id="UP000198683"/>
    </source>
</evidence>